<dbReference type="RefSeq" id="WP_048513283.1">
    <property type="nucleotide sequence ID" value="NZ_FUXD01000001.1"/>
</dbReference>
<feature type="domain" description="4Fe-4S ferredoxin-type" evidence="4">
    <location>
        <begin position="52"/>
        <end position="82"/>
    </location>
</feature>
<gene>
    <name evidence="5" type="ORF">AB840_02660</name>
</gene>
<dbReference type="SMART" id="SM00902">
    <property type="entry name" value="Fe_hyd_SSU"/>
    <property type="match status" value="1"/>
</dbReference>
<feature type="domain" description="4Fe-4S ferredoxin-type" evidence="4">
    <location>
        <begin position="22"/>
        <end position="51"/>
    </location>
</feature>
<keyword evidence="6" id="KW-1185">Reference proteome</keyword>
<dbReference type="AlphaFoldDB" id="A0A0J6ZR88"/>
<reference evidence="5 6" key="1">
    <citation type="submission" date="2015-06" db="EMBL/GenBank/DDBJ databases">
        <title>Draft genome sequence of beer spoilage bacterium Megasphaera cerevisiae type strain 20462.</title>
        <authorList>
            <person name="Kutumbaka K."/>
            <person name="Pasmowitz J."/>
            <person name="Mategko J."/>
            <person name="Reyes D."/>
            <person name="Friedrich A."/>
            <person name="Han S."/>
            <person name="Martens-Habbena W."/>
            <person name="Neal-McKinney J."/>
            <person name="Janagama H.K."/>
            <person name="Nadala C."/>
            <person name="Samadpour M."/>
        </authorList>
    </citation>
    <scope>NUCLEOTIDE SEQUENCE [LARGE SCALE GENOMIC DNA]</scope>
    <source>
        <strain evidence="5 6">DSM 20462</strain>
    </source>
</reference>
<evidence type="ECO:0000256" key="1">
    <source>
        <dbReference type="ARBA" id="ARBA00022723"/>
    </source>
</evidence>
<dbReference type="InterPro" id="IPR009016">
    <property type="entry name" value="Fe_hydrogenase"/>
</dbReference>
<proteinExistence type="predicted"/>
<dbReference type="OrthoDB" id="9805142at2"/>
<dbReference type="Pfam" id="PF00037">
    <property type="entry name" value="Fer4"/>
    <property type="match status" value="1"/>
</dbReference>
<dbReference type="GO" id="GO:0008901">
    <property type="term" value="F:ferredoxin hydrogenase activity"/>
    <property type="evidence" value="ECO:0007669"/>
    <property type="project" value="InterPro"/>
</dbReference>
<dbReference type="InterPro" id="IPR017900">
    <property type="entry name" value="4Fe4S_Fe_S_CS"/>
</dbReference>
<dbReference type="InterPro" id="IPR017896">
    <property type="entry name" value="4Fe4S_Fe-S-bd"/>
</dbReference>
<dbReference type="Gene3D" id="3.30.70.20">
    <property type="match status" value="1"/>
</dbReference>
<dbReference type="Gene3D" id="3.40.50.1780">
    <property type="match status" value="1"/>
</dbReference>
<dbReference type="Pfam" id="PF02906">
    <property type="entry name" value="Fe_hyd_lg_C"/>
    <property type="match status" value="1"/>
</dbReference>
<keyword evidence="2" id="KW-0408">Iron</keyword>
<accession>A0A0J6ZR88</accession>
<name>A0A0J6ZR88_9FIRM</name>
<dbReference type="GO" id="GO:0051536">
    <property type="term" value="F:iron-sulfur cluster binding"/>
    <property type="evidence" value="ECO:0007669"/>
    <property type="project" value="UniProtKB-KW"/>
</dbReference>
<keyword evidence="3" id="KW-0411">Iron-sulfur</keyword>
<dbReference type="Pfam" id="PF02256">
    <property type="entry name" value="Fe_hyd_SSU"/>
    <property type="match status" value="1"/>
</dbReference>
<keyword evidence="1" id="KW-0479">Metal-binding</keyword>
<evidence type="ECO:0000313" key="6">
    <source>
        <dbReference type="Proteomes" id="UP000036503"/>
    </source>
</evidence>
<dbReference type="PANTHER" id="PTHR11615">
    <property type="entry name" value="NITRATE, FORMATE, IRON DEHYDROGENASE"/>
    <property type="match status" value="1"/>
</dbReference>
<dbReference type="NCBIfam" id="TIGR02512">
    <property type="entry name" value="FeFe_hydrog_A"/>
    <property type="match status" value="1"/>
</dbReference>
<dbReference type="PATRIC" id="fig|1122219.3.peg.2093"/>
<evidence type="ECO:0000256" key="2">
    <source>
        <dbReference type="ARBA" id="ARBA00023004"/>
    </source>
</evidence>
<protein>
    <submittedName>
        <fullName evidence="5">Hydrogenase</fullName>
    </submittedName>
</protein>
<evidence type="ECO:0000256" key="3">
    <source>
        <dbReference type="ARBA" id="ARBA00023014"/>
    </source>
</evidence>
<dbReference type="PROSITE" id="PS00198">
    <property type="entry name" value="4FE4S_FER_1"/>
    <property type="match status" value="1"/>
</dbReference>
<dbReference type="InterPro" id="IPR050340">
    <property type="entry name" value="Cytosolic_Fe-S_CAF"/>
</dbReference>
<dbReference type="GO" id="GO:0005506">
    <property type="term" value="F:iron ion binding"/>
    <property type="evidence" value="ECO:0007669"/>
    <property type="project" value="InterPro"/>
</dbReference>
<dbReference type="Gene3D" id="4.10.260.20">
    <property type="entry name" value="Iron hydrogenase, small subunit"/>
    <property type="match status" value="1"/>
</dbReference>
<dbReference type="EMBL" id="LEKT01000005">
    <property type="protein sequence ID" value="KMO87466.1"/>
    <property type="molecule type" value="Genomic_DNA"/>
</dbReference>
<evidence type="ECO:0000259" key="4">
    <source>
        <dbReference type="PROSITE" id="PS51379"/>
    </source>
</evidence>
<dbReference type="Proteomes" id="UP000036503">
    <property type="component" value="Unassembled WGS sequence"/>
</dbReference>
<dbReference type="PROSITE" id="PS51379">
    <property type="entry name" value="4FE4S_FER_2"/>
    <property type="match status" value="2"/>
</dbReference>
<dbReference type="SUPFAM" id="SSF54862">
    <property type="entry name" value="4Fe-4S ferredoxins"/>
    <property type="match status" value="1"/>
</dbReference>
<dbReference type="Gene3D" id="3.40.950.10">
    <property type="entry name" value="Fe-only Hydrogenase (Larger Subunit), Chain L, domain 3"/>
    <property type="match status" value="1"/>
</dbReference>
<dbReference type="SUPFAM" id="SSF53920">
    <property type="entry name" value="Fe-only hydrogenase"/>
    <property type="match status" value="1"/>
</dbReference>
<comment type="caution">
    <text evidence="5">The sequence shown here is derived from an EMBL/GenBank/DDBJ whole genome shotgun (WGS) entry which is preliminary data.</text>
</comment>
<sequence>MPEFHSRFQELQRRVPIDEHNCSVKFDETKCKNCTLCRRACANTQTVMDYYYLPSTGDMPLCVHCGQCASVCPFGAITEINDVAKVKAAIADPDKIVIFQTAPAVRVGLGEAFGMDPGTLVEGKMVSALRTLGGNYVFDTDFGADLTIMEEATELLHRLQSEEIPIPQFTSCCPAWVEFAETFYPELIPHLSSTKSPISIMSPVIKTWFAQKNNIDPKKIINVCVTPCTAKKAEIRRPEMNASSVFWDMPELRDTDICITTRELAEWIQEEEIDFTNLEESPFNKAFGDSSGGGKIFGNSGGVMEAAIRTAYYFFTGRKASKDFIPFEPVRGLQGVKKATVVFGHFVIHVAAISGLGNARAFIDDLIKHDSFEEYSFIEVMACPGGCIGGGGQPKVKLPQVKKVQEARASALYKTDAETDMKASWENPEIQELYTRFLDEPLSEMAEMALHTYFTDKSDQLGKMKKVTPETNPMSTRFKPHTENNI</sequence>
<dbReference type="InterPro" id="IPR013352">
    <property type="entry name" value="Fe_hydrogenase_subset"/>
</dbReference>
<organism evidence="5 6">
    <name type="scientific">Megasphaera cerevisiae DSM 20462</name>
    <dbReference type="NCBI Taxonomy" id="1122219"/>
    <lineage>
        <taxon>Bacteria</taxon>
        <taxon>Bacillati</taxon>
        <taxon>Bacillota</taxon>
        <taxon>Negativicutes</taxon>
        <taxon>Veillonellales</taxon>
        <taxon>Veillonellaceae</taxon>
        <taxon>Megasphaera</taxon>
    </lineage>
</organism>
<dbReference type="STRING" id="39029.BSR42_05570"/>
<evidence type="ECO:0000313" key="5">
    <source>
        <dbReference type="EMBL" id="KMO87466.1"/>
    </source>
</evidence>
<dbReference type="InterPro" id="IPR004108">
    <property type="entry name" value="Fe_hydrogenase_lsu_C"/>
</dbReference>
<dbReference type="InterPro" id="IPR036991">
    <property type="entry name" value="Fe_hydrogenase_ssu_sf"/>
</dbReference>
<dbReference type="InterPro" id="IPR003149">
    <property type="entry name" value="Fe_hydrogenase_ssu"/>
</dbReference>
<dbReference type="InParanoid" id="A0A0J6ZR88"/>